<accession>A0ABY3QRU3</accession>
<dbReference type="Proteomes" id="UP001430990">
    <property type="component" value="Chromosome"/>
</dbReference>
<name>A0ABY3QRU3_9BRAD</name>
<keyword evidence="2" id="KW-1185">Reference proteome</keyword>
<evidence type="ECO:0000313" key="1">
    <source>
        <dbReference type="EMBL" id="UFW88301.1"/>
    </source>
</evidence>
<evidence type="ECO:0000313" key="2">
    <source>
        <dbReference type="Proteomes" id="UP001430990"/>
    </source>
</evidence>
<reference evidence="1" key="1">
    <citation type="submission" date="2021-11" db="EMBL/GenBank/DDBJ databases">
        <title>Australian commercial rhizobial inoculants.</title>
        <authorList>
            <person name="Kohlmeier M.G."/>
            <person name="O'Hara G.W."/>
            <person name="Colombi E."/>
            <person name="Ramsay J.P."/>
            <person name="Terpolilli J."/>
        </authorList>
    </citation>
    <scope>NUCLEOTIDE SEQUENCE</scope>
    <source>
        <strain evidence="1">CC829</strain>
    </source>
</reference>
<dbReference type="EMBL" id="CP088100">
    <property type="protein sequence ID" value="UFW88301.1"/>
    <property type="molecule type" value="Genomic_DNA"/>
</dbReference>
<dbReference type="RefSeq" id="WP_231144085.1">
    <property type="nucleotide sequence ID" value="NZ_CP088100.1"/>
</dbReference>
<proteinExistence type="predicted"/>
<organism evidence="1 2">
    <name type="scientific">Bradyrhizobium barranii</name>
    <dbReference type="NCBI Taxonomy" id="2992140"/>
    <lineage>
        <taxon>Bacteria</taxon>
        <taxon>Pseudomonadati</taxon>
        <taxon>Pseudomonadota</taxon>
        <taxon>Alphaproteobacteria</taxon>
        <taxon>Hyphomicrobiales</taxon>
        <taxon>Nitrobacteraceae</taxon>
        <taxon>Bradyrhizobium</taxon>
    </lineage>
</organism>
<gene>
    <name evidence="1" type="ORF">BjapCC829_06915</name>
</gene>
<sequence length="86" mass="9465">MANELVGTRLDIAEGPVVFVGRNRRGNWIARERNGTFGGLFLTRAHALKYALSENGHNQDAIIELSNEIELYVHADPRVAATTAFA</sequence>
<protein>
    <submittedName>
        <fullName evidence="1">Uncharacterized protein</fullName>
    </submittedName>
</protein>